<feature type="transmembrane region" description="Helical" evidence="1">
    <location>
        <begin position="21"/>
        <end position="44"/>
    </location>
</feature>
<evidence type="ECO:0000256" key="1">
    <source>
        <dbReference type="SAM" id="Phobius"/>
    </source>
</evidence>
<proteinExistence type="predicted"/>
<reference evidence="3" key="1">
    <citation type="submission" date="2017-09" db="EMBL/GenBank/DDBJ databases">
        <title>Depth-based differentiation of microbial function through sediment-hosted aquifers and enrichment of novel symbionts in the deep terrestrial subsurface.</title>
        <authorList>
            <person name="Probst A.J."/>
            <person name="Ladd B."/>
            <person name="Jarett J.K."/>
            <person name="Geller-Mcgrath D.E."/>
            <person name="Sieber C.M.K."/>
            <person name="Emerson J.B."/>
            <person name="Anantharaman K."/>
            <person name="Thomas B.C."/>
            <person name="Malmstrom R."/>
            <person name="Stieglmeier M."/>
            <person name="Klingl A."/>
            <person name="Woyke T."/>
            <person name="Ryan C.M."/>
            <person name="Banfield J.F."/>
        </authorList>
    </citation>
    <scope>NUCLEOTIDE SEQUENCE [LARGE SCALE GENOMIC DNA]</scope>
</reference>
<sequence length="127" mass="14706">MNTNINNLLRKRIMKRVYFIWFVKKIFPYLLIELALFTSFLYLIGHYVFVSKVLQYMGQILANNSVNPAVWSAFAWNTFVGTELIVQLSVLGILAMVVLLLKNFIMSFAQLVLSNVETNLERQSLHS</sequence>
<protein>
    <submittedName>
        <fullName evidence="2">Uncharacterized protein</fullName>
    </submittedName>
</protein>
<dbReference type="EMBL" id="PFGB01000066">
    <property type="protein sequence ID" value="PIW34825.1"/>
    <property type="molecule type" value="Genomic_DNA"/>
</dbReference>
<dbReference type="AlphaFoldDB" id="A0A2M7H101"/>
<keyword evidence="1" id="KW-1133">Transmembrane helix</keyword>
<name>A0A2M7H101_9BACT</name>
<evidence type="ECO:0000313" key="2">
    <source>
        <dbReference type="EMBL" id="PIW34825.1"/>
    </source>
</evidence>
<comment type="caution">
    <text evidence="2">The sequence shown here is derived from an EMBL/GenBank/DDBJ whole genome shotgun (WGS) entry which is preliminary data.</text>
</comment>
<dbReference type="Proteomes" id="UP000230215">
    <property type="component" value="Unassembled WGS sequence"/>
</dbReference>
<keyword evidence="1" id="KW-0472">Membrane</keyword>
<evidence type="ECO:0000313" key="3">
    <source>
        <dbReference type="Proteomes" id="UP000230215"/>
    </source>
</evidence>
<keyword evidence="1" id="KW-0812">Transmembrane</keyword>
<gene>
    <name evidence="2" type="ORF">COW25_02095</name>
</gene>
<organism evidence="2 3">
    <name type="scientific">Candidatus Nealsonbacteria bacterium CG15_BIG_FIL_POST_REV_8_21_14_020_37_12</name>
    <dbReference type="NCBI Taxonomy" id="1974716"/>
    <lineage>
        <taxon>Bacteria</taxon>
        <taxon>Candidatus Nealsoniibacteriota</taxon>
    </lineage>
</organism>
<feature type="transmembrane region" description="Helical" evidence="1">
    <location>
        <begin position="84"/>
        <end position="101"/>
    </location>
</feature>
<accession>A0A2M7H101</accession>